<feature type="region of interest" description="Disordered" evidence="1">
    <location>
        <begin position="99"/>
        <end position="157"/>
    </location>
</feature>
<organism evidence="2 3">
    <name type="scientific">Morus notabilis</name>
    <dbReference type="NCBI Taxonomy" id="981085"/>
    <lineage>
        <taxon>Eukaryota</taxon>
        <taxon>Viridiplantae</taxon>
        <taxon>Streptophyta</taxon>
        <taxon>Embryophyta</taxon>
        <taxon>Tracheophyta</taxon>
        <taxon>Spermatophyta</taxon>
        <taxon>Magnoliopsida</taxon>
        <taxon>eudicotyledons</taxon>
        <taxon>Gunneridae</taxon>
        <taxon>Pentapetalae</taxon>
        <taxon>rosids</taxon>
        <taxon>fabids</taxon>
        <taxon>Rosales</taxon>
        <taxon>Moraceae</taxon>
        <taxon>Moreae</taxon>
        <taxon>Morus</taxon>
    </lineage>
</organism>
<dbReference type="PANTHER" id="PTHR47290">
    <property type="entry name" value="RING FINGER PROTEIN"/>
    <property type="match status" value="1"/>
</dbReference>
<dbReference type="OrthoDB" id="1159404at2759"/>
<evidence type="ECO:0000256" key="1">
    <source>
        <dbReference type="SAM" id="MobiDB-lite"/>
    </source>
</evidence>
<sequence length="398" mass="43205">MVPAQNLSKQNHLLQYHKGSTNIDITSALCDYNYGRGNIDEVYTTERCGGESIMSRKSQGYEYCSTDQSSCVVGSDILVIGDHHLHHHQYPILMADDQDESRTNSLNNDAPSSNSNKELEGGAGAGAGPGAGAACGGQDQERDHHHDHHGHDHDDREGWLQLSIGGHTGNLRQENKIHHHHHHHRHDIQVLEPMSTARRGGGTGLNTIELDLLPGGGGGGMRSTGTTTFEGPSISTTHEYQHQNVIGGLNIAGRGSSMSNFGSGTNFSTPSLMYFQQYYPGSSSTSTSDFPQYHQADHQALNNWAFRPLIPQQYQQQQYAYASSSSSSSSSSSTSSSLLMPQLGSTTTSYLARQFQLQPPVVDAAPASAGPTVDFRVVNPPRRPHSGIWFMLQASQNQ</sequence>
<dbReference type="EMBL" id="KE344834">
    <property type="protein sequence ID" value="EXB81223.1"/>
    <property type="molecule type" value="Genomic_DNA"/>
</dbReference>
<feature type="compositionally biased region" description="Gly residues" evidence="1">
    <location>
        <begin position="121"/>
        <end position="135"/>
    </location>
</feature>
<dbReference type="PANTHER" id="PTHR47290:SF4">
    <property type="entry name" value="RING FINGER PROTEIN"/>
    <property type="match status" value="1"/>
</dbReference>
<feature type="compositionally biased region" description="Basic and acidic residues" evidence="1">
    <location>
        <begin position="139"/>
        <end position="157"/>
    </location>
</feature>
<gene>
    <name evidence="2" type="ORF">L484_013164</name>
</gene>
<dbReference type="eggNOG" id="ENOG502S8XW">
    <property type="taxonomic scope" value="Eukaryota"/>
</dbReference>
<reference evidence="3" key="1">
    <citation type="submission" date="2013-01" db="EMBL/GenBank/DDBJ databases">
        <title>Draft Genome Sequence of a Mulberry Tree, Morus notabilis C.K. Schneid.</title>
        <authorList>
            <person name="He N."/>
            <person name="Zhao S."/>
        </authorList>
    </citation>
    <scope>NUCLEOTIDE SEQUENCE</scope>
</reference>
<dbReference type="InterPro" id="IPR044171">
    <property type="entry name" value="LAX2-like"/>
</dbReference>
<dbReference type="STRING" id="981085.W9RBN5"/>
<feature type="compositionally biased region" description="Polar residues" evidence="1">
    <location>
        <begin position="103"/>
        <end position="116"/>
    </location>
</feature>
<dbReference type="KEGG" id="mnt:21396348"/>
<dbReference type="AlphaFoldDB" id="W9RBN5"/>
<dbReference type="Proteomes" id="UP000030645">
    <property type="component" value="Unassembled WGS sequence"/>
</dbReference>
<proteinExistence type="predicted"/>
<protein>
    <submittedName>
        <fullName evidence="2">Uncharacterized protein</fullName>
    </submittedName>
</protein>
<evidence type="ECO:0000313" key="3">
    <source>
        <dbReference type="Proteomes" id="UP000030645"/>
    </source>
</evidence>
<name>W9RBN5_9ROSA</name>
<accession>W9RBN5</accession>
<keyword evidence="3" id="KW-1185">Reference proteome</keyword>
<evidence type="ECO:0000313" key="2">
    <source>
        <dbReference type="EMBL" id="EXB81223.1"/>
    </source>
</evidence>